<dbReference type="Proteomes" id="UP001438707">
    <property type="component" value="Unassembled WGS sequence"/>
</dbReference>
<gene>
    <name evidence="3" type="ORF">WJX74_005286</name>
</gene>
<dbReference type="GO" id="GO:0005929">
    <property type="term" value="C:cilium"/>
    <property type="evidence" value="ECO:0007669"/>
    <property type="project" value="TreeGrafter"/>
</dbReference>
<evidence type="ECO:0000313" key="3">
    <source>
        <dbReference type="EMBL" id="KAK9835665.1"/>
    </source>
</evidence>
<dbReference type="EMBL" id="JALJOS010000008">
    <property type="protein sequence ID" value="KAK9835665.1"/>
    <property type="molecule type" value="Genomic_DNA"/>
</dbReference>
<evidence type="ECO:0000313" key="4">
    <source>
        <dbReference type="Proteomes" id="UP001438707"/>
    </source>
</evidence>
<keyword evidence="4" id="KW-1185">Reference proteome</keyword>
<comment type="caution">
    <text evidence="3">The sequence shown here is derived from an EMBL/GenBank/DDBJ whole genome shotgun (WGS) entry which is preliminary data.</text>
</comment>
<dbReference type="Pfam" id="PF23352">
    <property type="entry name" value="IFT52_central"/>
    <property type="match status" value="1"/>
</dbReference>
<protein>
    <submittedName>
        <fullName evidence="3">Uncharacterized protein</fullName>
    </submittedName>
</protein>
<reference evidence="3 4" key="1">
    <citation type="journal article" date="2024" name="Nat. Commun.">
        <title>Phylogenomics reveals the evolutionary origins of lichenization in chlorophyte algae.</title>
        <authorList>
            <person name="Puginier C."/>
            <person name="Libourel C."/>
            <person name="Otte J."/>
            <person name="Skaloud P."/>
            <person name="Haon M."/>
            <person name="Grisel S."/>
            <person name="Petersen M."/>
            <person name="Berrin J.G."/>
            <person name="Delaux P.M."/>
            <person name="Dal Grande F."/>
            <person name="Keller J."/>
        </authorList>
    </citation>
    <scope>NUCLEOTIDE SEQUENCE [LARGE SCALE GENOMIC DNA]</scope>
    <source>
        <strain evidence="3 4">SAG 2145</strain>
    </source>
</reference>
<organism evidence="3 4">
    <name type="scientific">Apatococcus lobatus</name>
    <dbReference type="NCBI Taxonomy" id="904363"/>
    <lineage>
        <taxon>Eukaryota</taxon>
        <taxon>Viridiplantae</taxon>
        <taxon>Chlorophyta</taxon>
        <taxon>core chlorophytes</taxon>
        <taxon>Trebouxiophyceae</taxon>
        <taxon>Chlorellales</taxon>
        <taxon>Chlorellaceae</taxon>
        <taxon>Apatococcus</taxon>
    </lineage>
</organism>
<dbReference type="InterPro" id="IPR055458">
    <property type="entry name" value="IFT52_GIFT"/>
</dbReference>
<dbReference type="Gene3D" id="6.10.250.2800">
    <property type="match status" value="1"/>
</dbReference>
<dbReference type="GO" id="GO:0060271">
    <property type="term" value="P:cilium assembly"/>
    <property type="evidence" value="ECO:0007669"/>
    <property type="project" value="TreeGrafter"/>
</dbReference>
<evidence type="ECO:0000259" key="1">
    <source>
        <dbReference type="Pfam" id="PF23352"/>
    </source>
</evidence>
<feature type="domain" description="IFT52 central" evidence="1">
    <location>
        <begin position="301"/>
        <end position="381"/>
    </location>
</feature>
<accession>A0AAW1RNL6</accession>
<dbReference type="AlphaFoldDB" id="A0AAW1RNL6"/>
<dbReference type="CDD" id="cd23683">
    <property type="entry name" value="IFT52_CTD"/>
    <property type="match status" value="1"/>
</dbReference>
<feature type="domain" description="IFT52 GIFT" evidence="2">
    <location>
        <begin position="61"/>
        <end position="279"/>
    </location>
</feature>
<dbReference type="InterPro" id="IPR039975">
    <property type="entry name" value="IFT52"/>
</dbReference>
<dbReference type="Pfam" id="PF23355">
    <property type="entry name" value="IFT52_GIFT"/>
    <property type="match status" value="1"/>
</dbReference>
<dbReference type="InterPro" id="IPR055460">
    <property type="entry name" value="IFT52_central"/>
</dbReference>
<dbReference type="PANTHER" id="PTHR12969">
    <property type="entry name" value="NGD5/OSM-6/IFT52"/>
    <property type="match status" value="1"/>
</dbReference>
<proteinExistence type="predicted"/>
<evidence type="ECO:0000259" key="2">
    <source>
        <dbReference type="Pfam" id="PF23355"/>
    </source>
</evidence>
<dbReference type="GO" id="GO:0042073">
    <property type="term" value="P:intraciliary transport"/>
    <property type="evidence" value="ECO:0007669"/>
    <property type="project" value="TreeGrafter"/>
</dbReference>
<dbReference type="GO" id="GO:0030992">
    <property type="term" value="C:intraciliary transport particle B"/>
    <property type="evidence" value="ECO:0007669"/>
    <property type="project" value="TreeGrafter"/>
</dbReference>
<dbReference type="PANTHER" id="PTHR12969:SF7">
    <property type="entry name" value="INTRAFLAGELLAR TRANSPORT PROTEIN 52 HOMOLOG"/>
    <property type="match status" value="1"/>
</dbReference>
<sequence>MPGPALQDLTNKPSISTSGSIHGQLIFLGGTKLIGDKTTFLYKSLASRSAGQHLTQQVLPLDQPLLESQLQDARLVVLVCTDDKSAASPGLVSKKALRAIYHAVKQQDCSLLVLLGCCKGAARKRINLLLEKFQMEASGAAVISSSPQRYLHPQEVLLIDCILNRRLQQRVGQVSTRHIGESAAPEFQKPVAPAGTAIIFPYGTSIRPQAPAFPIVSSGPLAFPTHHPVGAVWQKEGAGRVAVLGSHTMLADEWISREQNSLLADALLEWLLPGGTLKLEASPYEDDLTAHPRHIPDTANLAEQFQACLQEEEPAPSDWTKNFHTELYGLDLGCVPKVAELRKKLEVEPGPLQLIRPKFETPMPPLTPALFLPAMPDPEPPCLELFDLDAEFEPAEVQLGRLANQCSSGSDAALEHFILQGADILDCSQPSSGKSAKAVLKALFTEFADLKGQILRSP</sequence>
<dbReference type="GO" id="GO:0005814">
    <property type="term" value="C:centriole"/>
    <property type="evidence" value="ECO:0007669"/>
    <property type="project" value="TreeGrafter"/>
</dbReference>
<name>A0AAW1RNL6_9CHLO</name>